<keyword evidence="3 6" id="KW-1133">Transmembrane helix</keyword>
<dbReference type="Pfam" id="PF06271">
    <property type="entry name" value="RDD"/>
    <property type="match status" value="1"/>
</dbReference>
<dbReference type="InterPro" id="IPR010432">
    <property type="entry name" value="RDD"/>
</dbReference>
<feature type="compositionally biased region" description="Low complexity" evidence="5">
    <location>
        <begin position="91"/>
        <end position="106"/>
    </location>
</feature>
<keyword evidence="10" id="KW-1185">Reference proteome</keyword>
<sequence length="345" mass="37076">MKDTWYVCDPDWDDALGPMSRSQLDRLIAQRKLSSSCLAWHADLAEWRPLYGSLGGSTSNAANAAADAASGAQASPKTQEQIAQTSKAQRKAQLQAQQEAQQVVQANKTADSARERANKQRQAQRKQAPPQTAQPAASDADKAKEQAANAAFSVLTLRRLGARVIDYLLVMPILLAALFALLQQQFGFWPGRTAGELDPNGLVWLGFVLAVPAEAIMLAFFGTTIGKALFGLQVRNHRNEKPNLSVAFGRQTSVFVRGMALGIPVLSFIAILVAAIQTLSAKVAPWDQRRGLRVLDAGGQGGIRPKLAIAAVIAALYFFVNDSVLEVVANFQQMLGAGTLMIEPG</sequence>
<feature type="transmembrane region" description="Helical" evidence="6">
    <location>
        <begin position="254"/>
        <end position="276"/>
    </location>
</feature>
<evidence type="ECO:0000313" key="10">
    <source>
        <dbReference type="Proteomes" id="UP000241074"/>
    </source>
</evidence>
<feature type="transmembrane region" description="Helical" evidence="6">
    <location>
        <begin position="202"/>
        <end position="233"/>
    </location>
</feature>
<feature type="domain" description="RDD" evidence="7">
    <location>
        <begin position="157"/>
        <end position="276"/>
    </location>
</feature>
<keyword evidence="2 6" id="KW-0812">Transmembrane</keyword>
<organism evidence="9 10">
    <name type="scientific">Ahniella affigens</name>
    <dbReference type="NCBI Taxonomy" id="2021234"/>
    <lineage>
        <taxon>Bacteria</taxon>
        <taxon>Pseudomonadati</taxon>
        <taxon>Pseudomonadota</taxon>
        <taxon>Gammaproteobacteria</taxon>
        <taxon>Lysobacterales</taxon>
        <taxon>Rhodanobacteraceae</taxon>
        <taxon>Ahniella</taxon>
    </lineage>
</organism>
<feature type="transmembrane region" description="Helical" evidence="6">
    <location>
        <begin position="307"/>
        <end position="325"/>
    </location>
</feature>
<accession>A0A2P1PRB7</accession>
<dbReference type="GO" id="GO:0016020">
    <property type="term" value="C:membrane"/>
    <property type="evidence" value="ECO:0007669"/>
    <property type="project" value="UniProtKB-SubCell"/>
</dbReference>
<gene>
    <name evidence="9" type="ORF">C7S18_09250</name>
</gene>
<reference evidence="9 10" key="1">
    <citation type="submission" date="2018-03" db="EMBL/GenBank/DDBJ databases">
        <title>Ahniella affigens gen. nov., sp. nov., a gammaproteobacterium isolated from sandy soil near a stream.</title>
        <authorList>
            <person name="Ko Y."/>
            <person name="Kim J.-H."/>
        </authorList>
    </citation>
    <scope>NUCLEOTIDE SEQUENCE [LARGE SCALE GENOMIC DNA]</scope>
    <source>
        <strain evidence="9 10">D13</strain>
    </source>
</reference>
<evidence type="ECO:0000313" key="9">
    <source>
        <dbReference type="EMBL" id="AVP97368.1"/>
    </source>
</evidence>
<dbReference type="Pfam" id="PF14237">
    <property type="entry name" value="GYF_2"/>
    <property type="match status" value="1"/>
</dbReference>
<dbReference type="Proteomes" id="UP000241074">
    <property type="component" value="Chromosome"/>
</dbReference>
<dbReference type="InterPro" id="IPR025640">
    <property type="entry name" value="GYF_2"/>
</dbReference>
<evidence type="ECO:0000256" key="2">
    <source>
        <dbReference type="ARBA" id="ARBA00022692"/>
    </source>
</evidence>
<feature type="compositionally biased region" description="Low complexity" evidence="5">
    <location>
        <begin position="125"/>
        <end position="137"/>
    </location>
</feature>
<feature type="transmembrane region" description="Helical" evidence="6">
    <location>
        <begin position="164"/>
        <end position="182"/>
    </location>
</feature>
<evidence type="ECO:0008006" key="11">
    <source>
        <dbReference type="Google" id="ProtNLM"/>
    </source>
</evidence>
<evidence type="ECO:0000256" key="6">
    <source>
        <dbReference type="SAM" id="Phobius"/>
    </source>
</evidence>
<dbReference type="OrthoDB" id="198456at2"/>
<comment type="subcellular location">
    <subcellularLocation>
        <location evidence="1">Membrane</location>
        <topology evidence="1">Multi-pass membrane protein</topology>
    </subcellularLocation>
</comment>
<evidence type="ECO:0000256" key="5">
    <source>
        <dbReference type="SAM" id="MobiDB-lite"/>
    </source>
</evidence>
<dbReference type="RefSeq" id="WP_106891292.1">
    <property type="nucleotide sequence ID" value="NZ_CP027860.1"/>
</dbReference>
<dbReference type="KEGG" id="xba:C7S18_09250"/>
<name>A0A2P1PRB7_9GAMM</name>
<evidence type="ECO:0000256" key="1">
    <source>
        <dbReference type="ARBA" id="ARBA00004141"/>
    </source>
</evidence>
<evidence type="ECO:0000256" key="4">
    <source>
        <dbReference type="ARBA" id="ARBA00023136"/>
    </source>
</evidence>
<dbReference type="AlphaFoldDB" id="A0A2P1PRB7"/>
<feature type="domain" description="GYF" evidence="8">
    <location>
        <begin position="5"/>
        <end position="50"/>
    </location>
</feature>
<dbReference type="EMBL" id="CP027860">
    <property type="protein sequence ID" value="AVP97368.1"/>
    <property type="molecule type" value="Genomic_DNA"/>
</dbReference>
<keyword evidence="4 6" id="KW-0472">Membrane</keyword>
<feature type="region of interest" description="Disordered" evidence="5">
    <location>
        <begin position="67"/>
        <end position="142"/>
    </location>
</feature>
<evidence type="ECO:0000259" key="8">
    <source>
        <dbReference type="Pfam" id="PF14237"/>
    </source>
</evidence>
<proteinExistence type="predicted"/>
<evidence type="ECO:0000259" key="7">
    <source>
        <dbReference type="Pfam" id="PF06271"/>
    </source>
</evidence>
<reference evidence="9 10" key="2">
    <citation type="submission" date="2018-03" db="EMBL/GenBank/DDBJ databases">
        <authorList>
            <person name="Keele B.F."/>
        </authorList>
    </citation>
    <scope>NUCLEOTIDE SEQUENCE [LARGE SCALE GENOMIC DNA]</scope>
    <source>
        <strain evidence="9 10">D13</strain>
    </source>
</reference>
<feature type="compositionally biased region" description="Polar residues" evidence="5">
    <location>
        <begin position="76"/>
        <end position="87"/>
    </location>
</feature>
<evidence type="ECO:0000256" key="3">
    <source>
        <dbReference type="ARBA" id="ARBA00022989"/>
    </source>
</evidence>
<protein>
    <recommendedName>
        <fullName evidence="11">RDD family protein</fullName>
    </recommendedName>
</protein>